<dbReference type="EMBL" id="CAXLJM020000033">
    <property type="protein sequence ID" value="CAL8102260.1"/>
    <property type="molecule type" value="Genomic_DNA"/>
</dbReference>
<dbReference type="Pfam" id="PF17286">
    <property type="entry name" value="PRMT5_C"/>
    <property type="match status" value="1"/>
</dbReference>
<feature type="domain" description="PRMT5 arginine-N-methyltransferase" evidence="5">
    <location>
        <begin position="294"/>
        <end position="460"/>
    </location>
</feature>
<dbReference type="InterPro" id="IPR035075">
    <property type="entry name" value="PRMT5"/>
</dbReference>
<dbReference type="Pfam" id="PF17285">
    <property type="entry name" value="PRMT5_TIM"/>
    <property type="match status" value="1"/>
</dbReference>
<comment type="caution">
    <text evidence="8">The sequence shown here is derived from an EMBL/GenBank/DDBJ whole genome shotgun (WGS) entry which is preliminary data.</text>
</comment>
<keyword evidence="3 4" id="KW-0949">S-adenosyl-L-methionine</keyword>
<sequence>MPKKMSVGIYLEEVPDIQHALTDSRESGFNTICCELLTKKYSLNELSGEEQNCEEPFGWFDMALPSADWNSSVVGVLSDVQEQTESHIFNVRTRASQLLEKQMGYAHHLGLPATILNLHPGDSCNLSRLIYSKVTTDGGYHSNVVVWMRLPMVHSKQTVNGAIDVGREESDDIQPISSWNTWNTFRTVGYAERRTFPVLDLPVDLPDQDEIDRWLGEPVKAIFISEESFISNQKGFPVLPKRTQHVIRSFFDIGAQVIMICKPEKSPNHYVHHKQYIEYIYGLYTSEWEEDPVRKYTKGYEDYLQSPLQPLMDNLEANTYEVFERDPTKYNLYQKAMAKALVFKIPEDQKDTKTLVVMVVGAGRGPLIRNCLAAADSVQRRIKIYAVEKNINAVCTLLHLKKHVWGDAVTVISCDMREWHPKEKADIIVSELLGSFGDNELSPECLDGAQTFLKEDGIMIPENYTSFISPIMSPKIHNDVRPFHDVNKHTNCNFETPYVVYMKNFYTIAKPKSLFVFCHPKSDAKESNDRYETVEFEASQDSVLSGFAGYFESLLFDDVLMSIHPRSHSLGMFSWFPIFFPIREPIQVKKGEKIKAHFWRCSSKHNVWYEWSVSEPAPVPIHNVNGRSYTIGL</sequence>
<dbReference type="SUPFAM" id="SSF53335">
    <property type="entry name" value="S-adenosyl-L-methionine-dependent methyltransferases"/>
    <property type="match status" value="1"/>
</dbReference>
<dbReference type="Gene3D" id="2.70.160.11">
    <property type="entry name" value="Hnrnp arginine n-methyltransferase1"/>
    <property type="match status" value="1"/>
</dbReference>
<protein>
    <recommendedName>
        <fullName evidence="4">Protein arginine N-methyltransferase</fullName>
    </recommendedName>
</protein>
<evidence type="ECO:0000259" key="7">
    <source>
        <dbReference type="Pfam" id="PF17286"/>
    </source>
</evidence>
<proteinExistence type="inferred from homology"/>
<evidence type="ECO:0000256" key="2">
    <source>
        <dbReference type="ARBA" id="ARBA00022679"/>
    </source>
</evidence>
<dbReference type="InterPro" id="IPR007857">
    <property type="entry name" value="Arg_MeTrfase_PRMT5"/>
</dbReference>
<name>A0ABP1QH88_9HEXA</name>
<dbReference type="PANTHER" id="PTHR10738">
    <property type="entry name" value="PROTEIN ARGININE N-METHYLTRANSFERASE 5"/>
    <property type="match status" value="1"/>
</dbReference>
<dbReference type="PANTHER" id="PTHR10738:SF0">
    <property type="entry name" value="PROTEIN ARGININE N-METHYLTRANSFERASE 5"/>
    <property type="match status" value="1"/>
</dbReference>
<dbReference type="Pfam" id="PF05185">
    <property type="entry name" value="PRMT5"/>
    <property type="match status" value="1"/>
</dbReference>
<evidence type="ECO:0000259" key="5">
    <source>
        <dbReference type="Pfam" id="PF05185"/>
    </source>
</evidence>
<keyword evidence="1 4" id="KW-0489">Methyltransferase</keyword>
<dbReference type="InterPro" id="IPR029063">
    <property type="entry name" value="SAM-dependent_MTases_sf"/>
</dbReference>
<dbReference type="PROSITE" id="PS51678">
    <property type="entry name" value="SAM_MT_PRMT"/>
    <property type="match status" value="1"/>
</dbReference>
<organism evidence="8 9">
    <name type="scientific">Orchesella dallaii</name>
    <dbReference type="NCBI Taxonomy" id="48710"/>
    <lineage>
        <taxon>Eukaryota</taxon>
        <taxon>Metazoa</taxon>
        <taxon>Ecdysozoa</taxon>
        <taxon>Arthropoda</taxon>
        <taxon>Hexapoda</taxon>
        <taxon>Collembola</taxon>
        <taxon>Entomobryomorpha</taxon>
        <taxon>Entomobryoidea</taxon>
        <taxon>Orchesellidae</taxon>
        <taxon>Orchesellinae</taxon>
        <taxon>Orchesella</taxon>
    </lineage>
</organism>
<reference evidence="8 9" key="1">
    <citation type="submission" date="2024-08" db="EMBL/GenBank/DDBJ databases">
        <authorList>
            <person name="Cucini C."/>
            <person name="Frati F."/>
        </authorList>
    </citation>
    <scope>NUCLEOTIDE SEQUENCE [LARGE SCALE GENOMIC DNA]</scope>
</reference>
<keyword evidence="2 4" id="KW-0808">Transferase</keyword>
<keyword evidence="9" id="KW-1185">Reference proteome</keyword>
<dbReference type="Gene3D" id="3.40.50.150">
    <property type="entry name" value="Vaccinia Virus protein VP39"/>
    <property type="match status" value="1"/>
</dbReference>
<accession>A0ABP1QH88</accession>
<evidence type="ECO:0000313" key="8">
    <source>
        <dbReference type="EMBL" id="CAL8102260.1"/>
    </source>
</evidence>
<dbReference type="InterPro" id="IPR025799">
    <property type="entry name" value="Arg_MeTrfase"/>
</dbReference>
<comment type="similarity">
    <text evidence="4">Belongs to the class I-like SAM-binding methyltransferase superfamily.</text>
</comment>
<dbReference type="Gene3D" id="3.20.20.150">
    <property type="entry name" value="Divalent-metal-dependent TIM barrel enzymes"/>
    <property type="match status" value="1"/>
</dbReference>
<feature type="domain" description="PRMT5 TIM barrel" evidence="6">
    <location>
        <begin position="28"/>
        <end position="281"/>
    </location>
</feature>
<dbReference type="Proteomes" id="UP001642540">
    <property type="component" value="Unassembled WGS sequence"/>
</dbReference>
<evidence type="ECO:0000256" key="3">
    <source>
        <dbReference type="ARBA" id="ARBA00022691"/>
    </source>
</evidence>
<dbReference type="InterPro" id="IPR035248">
    <property type="entry name" value="PRMT5_C"/>
</dbReference>
<gene>
    <name evidence="8" type="ORF">ODALV1_LOCUS11094</name>
</gene>
<dbReference type="InterPro" id="IPR035247">
    <property type="entry name" value="PRMT5_TIM"/>
</dbReference>
<feature type="domain" description="PRMT5 oligomerisation" evidence="7">
    <location>
        <begin position="463"/>
        <end position="631"/>
    </location>
</feature>
<evidence type="ECO:0000256" key="4">
    <source>
        <dbReference type="PIRNR" id="PIRNR015894"/>
    </source>
</evidence>
<evidence type="ECO:0000256" key="1">
    <source>
        <dbReference type="ARBA" id="ARBA00022603"/>
    </source>
</evidence>
<evidence type="ECO:0000313" key="9">
    <source>
        <dbReference type="Proteomes" id="UP001642540"/>
    </source>
</evidence>
<evidence type="ECO:0000259" key="6">
    <source>
        <dbReference type="Pfam" id="PF17285"/>
    </source>
</evidence>
<dbReference type="PIRSF" id="PIRSF015894">
    <property type="entry name" value="Skb1_MeTrfase"/>
    <property type="match status" value="1"/>
</dbReference>